<dbReference type="InterPro" id="IPR009574">
    <property type="entry name" value="DUF1189"/>
</dbReference>
<evidence type="ECO:0000313" key="3">
    <source>
        <dbReference type="Proteomes" id="UP000030401"/>
    </source>
</evidence>
<dbReference type="STRING" id="1385512.N784_00715"/>
<dbReference type="EMBL" id="AVPG01000001">
    <property type="protein sequence ID" value="KGX89189.1"/>
    <property type="molecule type" value="Genomic_DNA"/>
</dbReference>
<evidence type="ECO:0000256" key="1">
    <source>
        <dbReference type="SAM" id="Phobius"/>
    </source>
</evidence>
<comment type="caution">
    <text evidence="2">The sequence shown here is derived from an EMBL/GenBank/DDBJ whole genome shotgun (WGS) entry which is preliminary data.</text>
</comment>
<dbReference type="Proteomes" id="UP000030401">
    <property type="component" value="Unassembled WGS sequence"/>
</dbReference>
<keyword evidence="1" id="KW-0812">Transmembrane</keyword>
<evidence type="ECO:0008006" key="4">
    <source>
        <dbReference type="Google" id="ProtNLM"/>
    </source>
</evidence>
<name>A0A0A5GAY3_9BACI</name>
<feature type="transmembrane region" description="Helical" evidence="1">
    <location>
        <begin position="109"/>
        <end position="127"/>
    </location>
</feature>
<protein>
    <recommendedName>
        <fullName evidence="4">Yip1 domain-containing protein</fullName>
    </recommendedName>
</protein>
<keyword evidence="1" id="KW-0472">Membrane</keyword>
<feature type="transmembrane region" description="Helical" evidence="1">
    <location>
        <begin position="73"/>
        <end position="97"/>
    </location>
</feature>
<dbReference type="RefSeq" id="WP_036830957.1">
    <property type="nucleotide sequence ID" value="NZ_AVPG01000001.1"/>
</dbReference>
<keyword evidence="3" id="KW-1185">Reference proteome</keyword>
<accession>A0A0A5GAY3</accession>
<dbReference type="AlphaFoldDB" id="A0A0A5GAY3"/>
<proteinExistence type="predicted"/>
<sequence>MRRLPYYKQFMYSFYSIKRVSAFRLMPIGKVITYLFLLMALSFLPNVISAMLGNNPSGDLTSLPIPLPISYALVYLFATGYKFVEVSILAVLGLMFAKMLHKPLTYIHTWILATYATTAPTLILSILDSITTLSSNVASLLWFVAATYLYFIIRAIPSPKK</sequence>
<gene>
    <name evidence="2" type="ORF">N784_00715</name>
</gene>
<organism evidence="2 3">
    <name type="scientific">Pontibacillus litoralis JSM 072002</name>
    <dbReference type="NCBI Taxonomy" id="1385512"/>
    <lineage>
        <taxon>Bacteria</taxon>
        <taxon>Bacillati</taxon>
        <taxon>Bacillota</taxon>
        <taxon>Bacilli</taxon>
        <taxon>Bacillales</taxon>
        <taxon>Bacillaceae</taxon>
        <taxon>Pontibacillus</taxon>
    </lineage>
</organism>
<dbReference type="Pfam" id="PF06691">
    <property type="entry name" value="DUF1189"/>
    <property type="match status" value="2"/>
</dbReference>
<dbReference type="eggNOG" id="COG5521">
    <property type="taxonomic scope" value="Bacteria"/>
</dbReference>
<reference evidence="2 3" key="1">
    <citation type="submission" date="2013-08" db="EMBL/GenBank/DDBJ databases">
        <authorList>
            <person name="Huang J."/>
            <person name="Wang G."/>
        </authorList>
    </citation>
    <scope>NUCLEOTIDE SEQUENCE [LARGE SCALE GENOMIC DNA]</scope>
    <source>
        <strain evidence="2 3">JSM 072002</strain>
    </source>
</reference>
<evidence type="ECO:0000313" key="2">
    <source>
        <dbReference type="EMBL" id="KGX89189.1"/>
    </source>
</evidence>
<keyword evidence="1" id="KW-1133">Transmembrane helix</keyword>
<feature type="transmembrane region" description="Helical" evidence="1">
    <location>
        <begin position="133"/>
        <end position="153"/>
    </location>
</feature>